<evidence type="ECO:0000256" key="6">
    <source>
        <dbReference type="SAM" id="Phobius"/>
    </source>
</evidence>
<reference evidence="7 8" key="1">
    <citation type="submission" date="2015-07" db="EMBL/GenBank/DDBJ databases">
        <title>Comparative genomics of the Sigatoka disease complex on banana suggests a link between parallel evolutionary changes in Pseudocercospora fijiensis and Pseudocercospora eumusae and increased virulence on the banana host.</title>
        <authorList>
            <person name="Chang T.-C."/>
            <person name="Salvucci A."/>
            <person name="Crous P.W."/>
            <person name="Stergiopoulos I."/>
        </authorList>
    </citation>
    <scope>NUCLEOTIDE SEQUENCE [LARGE SCALE GENOMIC DNA]</scope>
    <source>
        <strain evidence="7 8">CBS 114824</strain>
    </source>
</reference>
<feature type="transmembrane region" description="Helical" evidence="6">
    <location>
        <begin position="43"/>
        <end position="66"/>
    </location>
</feature>
<sequence length="169" mass="18395">MAGWKSKSLAWFVGLISANLPLSGYDGPAHLGSSANSMLASVVPWAMVSTVIVNWAIAMAFSYWILPRFENAISRPTGYDFIEVFYTAVGPAGAAKMTAVLIMLVWTWAFARDPWTAIFYWNFFAYVNKTLALPLRAIPGLLALINIGSTVAFNALVSISKAGIFTSYP</sequence>
<evidence type="ECO:0000256" key="5">
    <source>
        <dbReference type="ARBA" id="ARBA00023136"/>
    </source>
</evidence>
<dbReference type="Proteomes" id="UP000070133">
    <property type="component" value="Unassembled WGS sequence"/>
</dbReference>
<dbReference type="GO" id="GO:0016020">
    <property type="term" value="C:membrane"/>
    <property type="evidence" value="ECO:0007669"/>
    <property type="project" value="UniProtKB-SubCell"/>
</dbReference>
<comment type="caution">
    <text evidence="7">The sequence shown here is derived from an EMBL/GenBank/DDBJ whole genome shotgun (WGS) entry which is preliminary data.</text>
</comment>
<dbReference type="EMBL" id="LFZN01000212">
    <property type="protein sequence ID" value="KXS95519.1"/>
    <property type="molecule type" value="Genomic_DNA"/>
</dbReference>
<keyword evidence="5 6" id="KW-0472">Membrane</keyword>
<evidence type="ECO:0000256" key="4">
    <source>
        <dbReference type="ARBA" id="ARBA00022989"/>
    </source>
</evidence>
<keyword evidence="3 6" id="KW-0812">Transmembrane</keyword>
<dbReference type="PANTHER" id="PTHR45649:SF5">
    <property type="entry name" value="GABA TRANSPORTER (EUROFUNG)-RELATED"/>
    <property type="match status" value="1"/>
</dbReference>
<accession>A0A139GZC2</accession>
<proteinExistence type="predicted"/>
<comment type="subcellular location">
    <subcellularLocation>
        <location evidence="1">Membrane</location>
        <topology evidence="1">Multi-pass membrane protein</topology>
    </subcellularLocation>
</comment>
<evidence type="ECO:0000313" key="8">
    <source>
        <dbReference type="Proteomes" id="UP000070133"/>
    </source>
</evidence>
<name>A0A139GZC2_9PEZI</name>
<dbReference type="PANTHER" id="PTHR45649">
    <property type="entry name" value="AMINO-ACID PERMEASE BAT1"/>
    <property type="match status" value="1"/>
</dbReference>
<keyword evidence="2" id="KW-0813">Transport</keyword>
<protein>
    <submittedName>
        <fullName evidence="7">Uncharacterized protein</fullName>
    </submittedName>
</protein>
<gene>
    <name evidence="7" type="ORF">AC578_4622</name>
</gene>
<evidence type="ECO:0000256" key="2">
    <source>
        <dbReference type="ARBA" id="ARBA00022448"/>
    </source>
</evidence>
<evidence type="ECO:0000256" key="3">
    <source>
        <dbReference type="ARBA" id="ARBA00022692"/>
    </source>
</evidence>
<keyword evidence="4 6" id="KW-1133">Transmembrane helix</keyword>
<keyword evidence="8" id="KW-1185">Reference proteome</keyword>
<dbReference type="GO" id="GO:0022857">
    <property type="term" value="F:transmembrane transporter activity"/>
    <property type="evidence" value="ECO:0007669"/>
    <property type="project" value="UniProtKB-ARBA"/>
</dbReference>
<dbReference type="AlphaFoldDB" id="A0A139GZC2"/>
<organism evidence="7 8">
    <name type="scientific">Pseudocercospora eumusae</name>
    <dbReference type="NCBI Taxonomy" id="321146"/>
    <lineage>
        <taxon>Eukaryota</taxon>
        <taxon>Fungi</taxon>
        <taxon>Dikarya</taxon>
        <taxon>Ascomycota</taxon>
        <taxon>Pezizomycotina</taxon>
        <taxon>Dothideomycetes</taxon>
        <taxon>Dothideomycetidae</taxon>
        <taxon>Mycosphaerellales</taxon>
        <taxon>Mycosphaerellaceae</taxon>
        <taxon>Pseudocercospora</taxon>
    </lineage>
</organism>
<dbReference type="STRING" id="321146.A0A139GZC2"/>
<feature type="transmembrane region" description="Helical" evidence="6">
    <location>
        <begin position="131"/>
        <end position="157"/>
    </location>
</feature>
<feature type="transmembrane region" description="Helical" evidence="6">
    <location>
        <begin position="86"/>
        <end position="111"/>
    </location>
</feature>
<evidence type="ECO:0000313" key="7">
    <source>
        <dbReference type="EMBL" id="KXS95519.1"/>
    </source>
</evidence>
<evidence type="ECO:0000256" key="1">
    <source>
        <dbReference type="ARBA" id="ARBA00004141"/>
    </source>
</evidence>
<dbReference type="OrthoDB" id="3257095at2759"/>